<dbReference type="GO" id="GO:0015914">
    <property type="term" value="P:phospholipid transport"/>
    <property type="evidence" value="ECO:0007669"/>
    <property type="project" value="TreeGrafter"/>
</dbReference>
<evidence type="ECO:0000256" key="5">
    <source>
        <dbReference type="ARBA" id="ARBA00023136"/>
    </source>
</evidence>
<dbReference type="GO" id="GO:0051654">
    <property type="term" value="P:establishment of mitochondrion localization"/>
    <property type="evidence" value="ECO:0007669"/>
    <property type="project" value="TreeGrafter"/>
</dbReference>
<reference evidence="8 9" key="1">
    <citation type="journal article" date="2018" name="Mol. Biol. Evol.">
        <title>Broad Genomic Sampling Reveals a Smut Pathogenic Ancestry of the Fungal Clade Ustilaginomycotina.</title>
        <authorList>
            <person name="Kijpornyongpan T."/>
            <person name="Mondo S.J."/>
            <person name="Barry K."/>
            <person name="Sandor L."/>
            <person name="Lee J."/>
            <person name="Lipzen A."/>
            <person name="Pangilinan J."/>
            <person name="LaButti K."/>
            <person name="Hainaut M."/>
            <person name="Henrissat B."/>
            <person name="Grigoriev I.V."/>
            <person name="Spatafora J.W."/>
            <person name="Aime M.C."/>
        </authorList>
    </citation>
    <scope>NUCLEOTIDE SEQUENCE [LARGE SCALE GENOMIC DNA]</scope>
    <source>
        <strain evidence="8 9">MCA 4186</strain>
    </source>
</reference>
<feature type="compositionally biased region" description="Low complexity" evidence="7">
    <location>
        <begin position="228"/>
        <end position="242"/>
    </location>
</feature>
<dbReference type="GO" id="GO:0045040">
    <property type="term" value="P:protein insertion into mitochondrial outer membrane"/>
    <property type="evidence" value="ECO:0007669"/>
    <property type="project" value="UniProtKB-UniRule"/>
</dbReference>
<feature type="compositionally biased region" description="Low complexity" evidence="7">
    <location>
        <begin position="249"/>
        <end position="269"/>
    </location>
</feature>
<keyword evidence="3 6" id="KW-1000">Mitochondrion outer membrane</keyword>
<comment type="subcellular location">
    <subcellularLocation>
        <location evidence="6">Mitochondrion outer membrane</location>
        <topology evidence="6">Multi-pass membrane protein</topology>
    </subcellularLocation>
    <text evidence="6">The ERMES/MDM complex localizes to a few discrete foci (around 10 per single cell), that represent mitochondria-endoplasmic reticulum junctions. These foci are often found next to mtDNA nucleoids.</text>
</comment>
<feature type="region of interest" description="Disordered" evidence="7">
    <location>
        <begin position="228"/>
        <end position="271"/>
    </location>
</feature>
<evidence type="ECO:0000256" key="3">
    <source>
        <dbReference type="ARBA" id="ARBA00022787"/>
    </source>
</evidence>
<feature type="region of interest" description="Disordered" evidence="7">
    <location>
        <begin position="418"/>
        <end position="451"/>
    </location>
</feature>
<dbReference type="GO" id="GO:0070096">
    <property type="term" value="P:mitochondrial outer membrane translocase complex assembly"/>
    <property type="evidence" value="ECO:0007669"/>
    <property type="project" value="UniProtKB-UniRule"/>
</dbReference>
<feature type="region of interest" description="Disordered" evidence="7">
    <location>
        <begin position="319"/>
        <end position="365"/>
    </location>
</feature>
<proteinExistence type="inferred from homology"/>
<comment type="domain">
    <text evidence="6">Lacks alpha-helical transmembrane segments, suggesting that it resides in the membrane via beta-sheet conformations similar to those predicted for other outer membrane proteins and porin.</text>
</comment>
<dbReference type="PANTHER" id="PTHR28035">
    <property type="entry name" value="MITOCHONDRIAL DISTRIBUTION AND MORPHOLOGY PROTEIN 10"/>
    <property type="match status" value="1"/>
</dbReference>
<dbReference type="EMBL" id="KZ819305">
    <property type="protein sequence ID" value="PWN95298.1"/>
    <property type="molecule type" value="Genomic_DNA"/>
</dbReference>
<feature type="compositionally biased region" description="Low complexity" evidence="7">
    <location>
        <begin position="166"/>
        <end position="186"/>
    </location>
</feature>
<keyword evidence="4 6" id="KW-0496">Mitochondrion</keyword>
<dbReference type="GO" id="GO:0001401">
    <property type="term" value="C:SAM complex"/>
    <property type="evidence" value="ECO:0007669"/>
    <property type="project" value="TreeGrafter"/>
</dbReference>
<dbReference type="Proteomes" id="UP000245946">
    <property type="component" value="Unassembled WGS sequence"/>
</dbReference>
<evidence type="ECO:0000313" key="9">
    <source>
        <dbReference type="Proteomes" id="UP000245946"/>
    </source>
</evidence>
<keyword evidence="1 6" id="KW-1134">Transmembrane beta strand</keyword>
<evidence type="ECO:0000256" key="4">
    <source>
        <dbReference type="ARBA" id="ARBA00023128"/>
    </source>
</evidence>
<name>A0A316Z2V6_9BASI</name>
<feature type="compositionally biased region" description="Basic and acidic residues" evidence="7">
    <location>
        <begin position="320"/>
        <end position="330"/>
    </location>
</feature>
<dbReference type="PANTHER" id="PTHR28035:SF1">
    <property type="entry name" value="MITOCHONDRIAL DISTRIBUTION AND MORPHOLOGY PROTEIN 10"/>
    <property type="match status" value="1"/>
</dbReference>
<keyword evidence="2 6" id="KW-0812">Transmembrane</keyword>
<comment type="function">
    <text evidence="6">Component of the ERMES/MDM complex, which serves as a molecular tether to connect the endoplasmic reticulum and mitochondria. Components of this complex are involved in the control of mitochondrial shape and protein biogenesis and may function in phospholipid exchange. MDM10 is involved in the late assembly steps of the general translocase of the mitochondrial outer membrane (TOM complex). Functions in the TOM40-specific route of the assembly of outer membrane beta-barrel proteins, including the association of TOM40 with the receptor TOM22 and small TOM proteins. Can associate with the SAM(core) complex as well as the MDM12-MMM1 complex, both involved in late steps of the major beta-barrel assembly pathway, that is responsible for biogenesis of all outer membrane beta-barrel proteins. May act as a switch that shuttles between both complexes and channels precursor proteins into the TOM40-specific pathway. Plays a role in mitochondrial morphology and in the inheritance of mitochondria.</text>
</comment>
<evidence type="ECO:0000256" key="1">
    <source>
        <dbReference type="ARBA" id="ARBA00022452"/>
    </source>
</evidence>
<keyword evidence="5 6" id="KW-0472">Membrane</keyword>
<accession>A0A316Z2V6</accession>
<evidence type="ECO:0000256" key="2">
    <source>
        <dbReference type="ARBA" id="ARBA00022692"/>
    </source>
</evidence>
<sequence length="659" mass="69591">MHDVAAQLLHEYWRRSGWNASGSYLHLTSTSASLLDFPLPHSLGLSISASPSAPFFTTYRLRALPTLDGQIGYLFARTQQQLRLGDSRDVDLARTAQCFRIVDAPRAPPPETARPRDYLLYGSMHVPSLRVDALYTLRYSPCTALLLSALSHPAKPSPLLLHERAPSSSSSGAADTPPAPAADAKAGKLGLQLTLQRDTGRWFTEYSYSVDEALWGLRVLHNFGVPDAASPHSSSAPAAAAANEESDLPASPAASAAPEEPQPQQQQHVGRIRRIGDDEDRGDDVGASWQGRFSAGAEMFFSAREKSAGISTGLRFSTLPERERDRERCRSCSSSSSSSSSSADAIATHDEQQQQPPTTITATLNPMMGHLSTAYASRMTKDLVACSRYDFNVYSYESELTLGAEYWLRAAAAANKTRHASDEAGGEESTSTSSASSSTTPRDVVSADASRSTASLREARFDASASASTSSSAGAAARRTASLREWAASEEASEERRAAAHLTLRDAASPLPRCDATLVAAAAASASSLTSSSPASASVRAAASSSDGSSKCDAAAAPLLGILKARLSSSGVLALLWEGRLHSTLVSFGLRADVSAAALRQQANAGAYAGGGYGGGGARKAPLRGIGLDLQYFSTSAEAEGEMERRRSRWSAQGEEHAI</sequence>
<evidence type="ECO:0000256" key="7">
    <source>
        <dbReference type="SAM" id="MobiDB-lite"/>
    </source>
</evidence>
<feature type="compositionally biased region" description="Low complexity" evidence="7">
    <location>
        <begin position="331"/>
        <end position="345"/>
    </location>
</feature>
<protein>
    <recommendedName>
        <fullName evidence="6">Mitochondrial distribution and morphology protein 10</fullName>
    </recommendedName>
    <alternativeName>
        <fullName evidence="6">Mitochondrial inheritance component MDM10</fullName>
    </alternativeName>
</protein>
<dbReference type="HAMAP" id="MF_03102">
    <property type="entry name" value="Mdm10"/>
    <property type="match status" value="1"/>
</dbReference>
<dbReference type="InterPro" id="IPR027539">
    <property type="entry name" value="Mdm10"/>
</dbReference>
<evidence type="ECO:0000256" key="6">
    <source>
        <dbReference type="HAMAP-Rule" id="MF_03102"/>
    </source>
</evidence>
<organism evidence="8 9">
    <name type="scientific">Tilletiopsis washingtonensis</name>
    <dbReference type="NCBI Taxonomy" id="58919"/>
    <lineage>
        <taxon>Eukaryota</taxon>
        <taxon>Fungi</taxon>
        <taxon>Dikarya</taxon>
        <taxon>Basidiomycota</taxon>
        <taxon>Ustilaginomycotina</taxon>
        <taxon>Exobasidiomycetes</taxon>
        <taxon>Entylomatales</taxon>
        <taxon>Entylomatales incertae sedis</taxon>
        <taxon>Tilletiopsis</taxon>
    </lineage>
</organism>
<dbReference type="Pfam" id="PF12519">
    <property type="entry name" value="MDM10"/>
    <property type="match status" value="1"/>
</dbReference>
<dbReference type="GO" id="GO:1990456">
    <property type="term" value="P:mitochondrion-endoplasmic reticulum membrane tethering"/>
    <property type="evidence" value="ECO:0007669"/>
    <property type="project" value="UniProtKB-UniRule"/>
</dbReference>
<comment type="similarity">
    <text evidence="6">Belongs to the MDM10 family.</text>
</comment>
<keyword evidence="9" id="KW-1185">Reference proteome</keyword>
<dbReference type="STRING" id="58919.A0A316Z2V6"/>
<feature type="compositionally biased region" description="Low complexity" evidence="7">
    <location>
        <begin position="427"/>
        <end position="440"/>
    </location>
</feature>
<evidence type="ECO:0000313" key="8">
    <source>
        <dbReference type="EMBL" id="PWN95298.1"/>
    </source>
</evidence>
<feature type="compositionally biased region" description="Low complexity" evidence="7">
    <location>
        <begin position="353"/>
        <end position="363"/>
    </location>
</feature>
<comment type="subunit">
    <text evidence="6">Component of the ER-mitochondria encounter structure (ERMES) or MDM complex, composed of MMM1, MDM10, MDM12 and MDM34. Associates with the mitochondrial outer membrane sorting assembly machinery SAM(core) complex.</text>
</comment>
<dbReference type="GO" id="GO:0032865">
    <property type="term" value="C:ERMES complex"/>
    <property type="evidence" value="ECO:0007669"/>
    <property type="project" value="UniProtKB-UniRule"/>
</dbReference>
<dbReference type="AlphaFoldDB" id="A0A316Z2V6"/>
<gene>
    <name evidence="6" type="primary">MDM10</name>
    <name evidence="8" type="ORF">FA09DRAFT_332213</name>
</gene>
<feature type="region of interest" description="Disordered" evidence="7">
    <location>
        <begin position="158"/>
        <end position="186"/>
    </location>
</feature>
<dbReference type="OrthoDB" id="2103793at2759"/>